<dbReference type="OrthoDB" id="9816387at2"/>
<dbReference type="RefSeq" id="WP_147076361.1">
    <property type="nucleotide sequence ID" value="NZ_BJZT01000005.1"/>
</dbReference>
<dbReference type="Pfam" id="PF10099">
    <property type="entry name" value="RskA_C"/>
    <property type="match status" value="1"/>
</dbReference>
<dbReference type="InterPro" id="IPR018764">
    <property type="entry name" value="RskA_C"/>
</dbReference>
<dbReference type="Proteomes" id="UP000321258">
    <property type="component" value="Unassembled WGS sequence"/>
</dbReference>
<dbReference type="EMBL" id="BJZT01000005">
    <property type="protein sequence ID" value="GEO98070.1"/>
    <property type="molecule type" value="Genomic_DNA"/>
</dbReference>
<dbReference type="GO" id="GO:0006417">
    <property type="term" value="P:regulation of translation"/>
    <property type="evidence" value="ECO:0007669"/>
    <property type="project" value="TreeGrafter"/>
</dbReference>
<comment type="caution">
    <text evidence="2">The sequence shown here is derived from an EMBL/GenBank/DDBJ whole genome shotgun (WGS) entry which is preliminary data.</text>
</comment>
<sequence length="237" mass="24306">MSAGPFDADRDFRAAEYVLGTLPADERAAVEAEILRDPVTEACMRDWERRLAPLSLAVPDENPPPRLWGAIVQALPGPSAVSIPANDNHIAALAGQVRRWRLASVGAGLIAAGLALFVAVGPRVPTPDAAGRYVAVVTSAGDLPALIVSVDTRTGTAQVRPVAAKAPDGRSLELWYIGADKTPKTLGLVGSGASRIALPAGAAGGDGLIAVSVEPQGGSPTGQPTGQVVYTGKLIRD</sequence>
<accession>A0A512IK23</accession>
<evidence type="ECO:0000259" key="1">
    <source>
        <dbReference type="Pfam" id="PF10099"/>
    </source>
</evidence>
<protein>
    <recommendedName>
        <fullName evidence="1">Anti-sigma K factor RskA C-terminal domain-containing protein</fullName>
    </recommendedName>
</protein>
<evidence type="ECO:0000313" key="3">
    <source>
        <dbReference type="Proteomes" id="UP000321258"/>
    </source>
</evidence>
<name>A0A512IK23_9HYPH</name>
<reference evidence="2 3" key="1">
    <citation type="submission" date="2019-07" db="EMBL/GenBank/DDBJ databases">
        <title>Whole genome shotgun sequence of Methylobacterium haplocladii NBRC 107714.</title>
        <authorList>
            <person name="Hosoyama A."/>
            <person name="Uohara A."/>
            <person name="Ohji S."/>
            <person name="Ichikawa N."/>
        </authorList>
    </citation>
    <scope>NUCLEOTIDE SEQUENCE [LARGE SCALE GENOMIC DNA]</scope>
    <source>
        <strain evidence="2 3">NBRC 107714</strain>
    </source>
</reference>
<evidence type="ECO:0000313" key="2">
    <source>
        <dbReference type="EMBL" id="GEO98070.1"/>
    </source>
</evidence>
<keyword evidence="3" id="KW-1185">Reference proteome</keyword>
<gene>
    <name evidence="2" type="ORF">MHA02_04580</name>
</gene>
<proteinExistence type="predicted"/>
<feature type="domain" description="Anti-sigma K factor RskA C-terminal" evidence="1">
    <location>
        <begin position="109"/>
        <end position="228"/>
    </location>
</feature>
<dbReference type="GO" id="GO:0016989">
    <property type="term" value="F:sigma factor antagonist activity"/>
    <property type="evidence" value="ECO:0007669"/>
    <property type="project" value="TreeGrafter"/>
</dbReference>
<dbReference type="PANTHER" id="PTHR37461">
    <property type="entry name" value="ANTI-SIGMA-K FACTOR RSKA"/>
    <property type="match status" value="1"/>
</dbReference>
<organism evidence="2 3">
    <name type="scientific">Methylobacterium haplocladii</name>
    <dbReference type="NCBI Taxonomy" id="1176176"/>
    <lineage>
        <taxon>Bacteria</taxon>
        <taxon>Pseudomonadati</taxon>
        <taxon>Pseudomonadota</taxon>
        <taxon>Alphaproteobacteria</taxon>
        <taxon>Hyphomicrobiales</taxon>
        <taxon>Methylobacteriaceae</taxon>
        <taxon>Methylobacterium</taxon>
    </lineage>
</organism>
<dbReference type="AlphaFoldDB" id="A0A512IK23"/>
<dbReference type="PANTHER" id="PTHR37461:SF1">
    <property type="entry name" value="ANTI-SIGMA-K FACTOR RSKA"/>
    <property type="match status" value="1"/>
</dbReference>
<dbReference type="GO" id="GO:0005886">
    <property type="term" value="C:plasma membrane"/>
    <property type="evidence" value="ECO:0007669"/>
    <property type="project" value="InterPro"/>
</dbReference>
<dbReference type="InterPro" id="IPR051474">
    <property type="entry name" value="Anti-sigma-K/W_factor"/>
</dbReference>